<evidence type="ECO:0000259" key="4">
    <source>
        <dbReference type="Pfam" id="PF20720"/>
    </source>
</evidence>
<dbReference type="PANTHER" id="PTHR24198">
    <property type="entry name" value="ANKYRIN REPEAT AND PROTEIN KINASE DOMAIN-CONTAINING PROTEIN"/>
    <property type="match status" value="1"/>
</dbReference>
<dbReference type="Pfam" id="PF20720">
    <property type="entry name" value="nSTAND3"/>
    <property type="match status" value="1"/>
</dbReference>
<feature type="repeat" description="ANK" evidence="3">
    <location>
        <begin position="728"/>
        <end position="760"/>
    </location>
</feature>
<accession>A0AA88XHC6</accession>
<evidence type="ECO:0000313" key="5">
    <source>
        <dbReference type="EMBL" id="KAK3085580.1"/>
    </source>
</evidence>
<evidence type="ECO:0000256" key="1">
    <source>
        <dbReference type="ARBA" id="ARBA00022737"/>
    </source>
</evidence>
<dbReference type="InterPro" id="IPR036770">
    <property type="entry name" value="Ankyrin_rpt-contain_sf"/>
</dbReference>
<dbReference type="AlphaFoldDB" id="A0AA88XHC6"/>
<keyword evidence="6" id="KW-1185">Reference proteome</keyword>
<dbReference type="SUPFAM" id="SSF48403">
    <property type="entry name" value="Ankyrin repeat"/>
    <property type="match status" value="1"/>
</dbReference>
<feature type="non-terminal residue" evidence="5">
    <location>
        <position position="1"/>
    </location>
</feature>
<dbReference type="Pfam" id="PF13637">
    <property type="entry name" value="Ank_4"/>
    <property type="match status" value="1"/>
</dbReference>
<comment type="caution">
    <text evidence="5">The sequence shown here is derived from an EMBL/GenBank/DDBJ whole genome shotgun (WGS) entry which is preliminary data.</text>
</comment>
<dbReference type="PROSITE" id="PS50088">
    <property type="entry name" value="ANK_REPEAT"/>
    <property type="match status" value="2"/>
</dbReference>
<dbReference type="InterPro" id="IPR049050">
    <property type="entry name" value="nSTAND3"/>
</dbReference>
<reference evidence="5" key="1">
    <citation type="submission" date="2019-08" db="EMBL/GenBank/DDBJ databases">
        <title>The improved chromosome-level genome for the pearl oyster Pinctada fucata martensii using PacBio sequencing and Hi-C.</title>
        <authorList>
            <person name="Zheng Z."/>
        </authorList>
    </citation>
    <scope>NUCLEOTIDE SEQUENCE</scope>
    <source>
        <strain evidence="5">ZZ-2019</strain>
        <tissue evidence="5">Adductor muscle</tissue>
    </source>
</reference>
<dbReference type="PROSITE" id="PS50297">
    <property type="entry name" value="ANK_REP_REGION"/>
    <property type="match status" value="2"/>
</dbReference>
<proteinExistence type="predicted"/>
<evidence type="ECO:0000313" key="6">
    <source>
        <dbReference type="Proteomes" id="UP001186944"/>
    </source>
</evidence>
<evidence type="ECO:0000256" key="2">
    <source>
        <dbReference type="ARBA" id="ARBA00023043"/>
    </source>
</evidence>
<dbReference type="SMART" id="SM00248">
    <property type="entry name" value="ANK"/>
    <property type="match status" value="10"/>
</dbReference>
<dbReference type="Pfam" id="PF12796">
    <property type="entry name" value="Ank_2"/>
    <property type="match status" value="2"/>
</dbReference>
<sequence>SLQTVWNRGILTLTGFPGDGKTQIVENLIVTLLKRPPTEFPEGKNAEGKNYWNHCLIKDKPDYNVVMVTSPNDWVMKVKPEKNQLIVLEDMLGSATFTPSILESWIPYLDEIFHYGMIHRPNSLVIVTLHRHQMDKMHPRFKHHPLFHTKNVVDLSREPYDYGGYDKMRILEKICEHVQTSKRGLDMEYGEQEHVRKTETRSFGYSCRLYALVRSFSVQGQAFFRNPDRSFETVLQKVLSFDKVMHYTLACVILFDGKLKLDKSSFEDYDEDAQNIFRQVRIALDVPEDVSLAKMRYICTMLNGVFIKPIQLHQWEIIHERTFYQLCDGIMKTLSKKVIELCSLDFVVQRLRTSTFYAEYMESFAPVYQKDYKELAQRLTFEFLRGNVRLISSHQAFADIRFAEVWAKFISDMGTFSPVVDMKGDYNRSIFFWLAYYGSEAAIRYLLKQEEDMEDIKDEEWFKEELNLALFAACAGHSMHSGKLVKLLLMNGAEIEMAKENLPEADMVLLYGAEVYELAVKQRASLLHIASLYGTYESVEALLIAGLDKDEPTNDGYTPSHRAAMNRYDGAGAIKALTKHKADLTVLNKRNETALHEAVRCGNDLALRHLERSGCKITNESKMGDGRSLLAVAAGQESEQCVRIILEATEKQPKPKGTQDCWKALHEACALGNKKIVKLLLDRGSEVNEKGNNGWTPIQFASIFDLDEIGRMLLEKKVEGDVNAITSSKRSALHTAAENGYYEMCDVLLTFGAKPEALNNQMEYPMNLAATNGHLELVKMFAVEGMEQDYPRESYREREYMMRMMMGGRRMREMFDYD</sequence>
<evidence type="ECO:0000256" key="3">
    <source>
        <dbReference type="PROSITE-ProRule" id="PRU00023"/>
    </source>
</evidence>
<organism evidence="5 6">
    <name type="scientific">Pinctada imbricata</name>
    <name type="common">Atlantic pearl-oyster</name>
    <name type="synonym">Pinctada martensii</name>
    <dbReference type="NCBI Taxonomy" id="66713"/>
    <lineage>
        <taxon>Eukaryota</taxon>
        <taxon>Metazoa</taxon>
        <taxon>Spiralia</taxon>
        <taxon>Lophotrochozoa</taxon>
        <taxon>Mollusca</taxon>
        <taxon>Bivalvia</taxon>
        <taxon>Autobranchia</taxon>
        <taxon>Pteriomorphia</taxon>
        <taxon>Pterioida</taxon>
        <taxon>Pterioidea</taxon>
        <taxon>Pteriidae</taxon>
        <taxon>Pinctada</taxon>
    </lineage>
</organism>
<dbReference type="InterPro" id="IPR002110">
    <property type="entry name" value="Ankyrin_rpt"/>
</dbReference>
<gene>
    <name evidence="5" type="ORF">FSP39_005628</name>
</gene>
<dbReference type="EMBL" id="VSWD01000012">
    <property type="protein sequence ID" value="KAK3085580.1"/>
    <property type="molecule type" value="Genomic_DNA"/>
</dbReference>
<name>A0AA88XHC6_PINIB</name>
<dbReference type="PANTHER" id="PTHR24198:SF165">
    <property type="entry name" value="ANKYRIN REPEAT-CONTAINING PROTEIN-RELATED"/>
    <property type="match status" value="1"/>
</dbReference>
<keyword evidence="2 3" id="KW-0040">ANK repeat</keyword>
<dbReference type="Gene3D" id="1.25.40.20">
    <property type="entry name" value="Ankyrin repeat-containing domain"/>
    <property type="match status" value="1"/>
</dbReference>
<keyword evidence="1" id="KW-0677">Repeat</keyword>
<feature type="domain" description="Novel STAND NTPase 3" evidence="4">
    <location>
        <begin position="3"/>
        <end position="176"/>
    </location>
</feature>
<feature type="repeat" description="ANK" evidence="3">
    <location>
        <begin position="660"/>
        <end position="692"/>
    </location>
</feature>
<dbReference type="Proteomes" id="UP001186944">
    <property type="component" value="Unassembled WGS sequence"/>
</dbReference>
<protein>
    <recommendedName>
        <fullName evidence="4">Novel STAND NTPase 3 domain-containing protein</fullName>
    </recommendedName>
</protein>